<dbReference type="RefSeq" id="WP_045252384.1">
    <property type="nucleotide sequence ID" value="NZ_CP099706.1"/>
</dbReference>
<dbReference type="NCBIfam" id="NF004851">
    <property type="entry name" value="PRK06202.1"/>
    <property type="match status" value="1"/>
</dbReference>
<evidence type="ECO:0000256" key="3">
    <source>
        <dbReference type="ARBA" id="ARBA00022691"/>
    </source>
</evidence>
<dbReference type="PANTHER" id="PTHR43464">
    <property type="entry name" value="METHYLTRANSFERASE"/>
    <property type="match status" value="1"/>
</dbReference>
<dbReference type="Pfam" id="PF08241">
    <property type="entry name" value="Methyltransf_11"/>
    <property type="match status" value="1"/>
</dbReference>
<dbReference type="AlphaFoldDB" id="A0A0F0KBE3"/>
<evidence type="ECO:0000256" key="4">
    <source>
        <dbReference type="SAM" id="Phobius"/>
    </source>
</evidence>
<accession>A0A0F0KBE3</accession>
<comment type="caution">
    <text evidence="6">The sequence shown here is derived from an EMBL/GenBank/DDBJ whole genome shotgun (WGS) entry which is preliminary data.</text>
</comment>
<dbReference type="EC" id="2.1.1.222" evidence="6"/>
<dbReference type="EMBL" id="JYIT01000086">
    <property type="protein sequence ID" value="KJL17515.1"/>
    <property type="molecule type" value="Genomic_DNA"/>
</dbReference>
<keyword evidence="4" id="KW-1133">Transmembrane helix</keyword>
<dbReference type="SUPFAM" id="SSF53335">
    <property type="entry name" value="S-adenosyl-L-methionine-dependent methyltransferases"/>
    <property type="match status" value="1"/>
</dbReference>
<dbReference type="PANTHER" id="PTHR43464:SF19">
    <property type="entry name" value="UBIQUINONE BIOSYNTHESIS O-METHYLTRANSFERASE, MITOCHONDRIAL"/>
    <property type="match status" value="1"/>
</dbReference>
<dbReference type="InterPro" id="IPR029063">
    <property type="entry name" value="SAM-dependent_MTases_sf"/>
</dbReference>
<keyword evidence="4" id="KW-0472">Membrane</keyword>
<dbReference type="GO" id="GO:0102208">
    <property type="term" value="F:2-polyprenyl-6-hydroxyphenol methylase activity"/>
    <property type="evidence" value="ECO:0007669"/>
    <property type="project" value="UniProtKB-EC"/>
</dbReference>
<reference evidence="6 7" key="1">
    <citation type="submission" date="2015-02" db="EMBL/GenBank/DDBJ databases">
        <title>Draft genome sequences of ten Microbacterium spp. with emphasis on heavy metal contaminated environments.</title>
        <authorList>
            <person name="Corretto E."/>
        </authorList>
    </citation>
    <scope>NUCLEOTIDE SEQUENCE [LARGE SCALE GENOMIC DNA]</scope>
    <source>
        <strain evidence="6 7">DSM 23848</strain>
    </source>
</reference>
<evidence type="ECO:0000259" key="5">
    <source>
        <dbReference type="Pfam" id="PF08241"/>
    </source>
</evidence>
<dbReference type="InterPro" id="IPR013216">
    <property type="entry name" value="Methyltransf_11"/>
</dbReference>
<dbReference type="CDD" id="cd02440">
    <property type="entry name" value="AdoMet_MTases"/>
    <property type="match status" value="1"/>
</dbReference>
<dbReference type="OrthoDB" id="9800454at2"/>
<dbReference type="GO" id="GO:0032259">
    <property type="term" value="P:methylation"/>
    <property type="evidence" value="ECO:0007669"/>
    <property type="project" value="UniProtKB-KW"/>
</dbReference>
<keyword evidence="1 6" id="KW-0489">Methyltransferase</keyword>
<keyword evidence="3" id="KW-0949">S-adenosyl-L-methionine</keyword>
<name>A0A0F0KBE3_9MICO</name>
<keyword evidence="6" id="KW-0830">Ubiquinone</keyword>
<dbReference type="Proteomes" id="UP000033448">
    <property type="component" value="Unassembled WGS sequence"/>
</dbReference>
<keyword evidence="4" id="KW-0812">Transmembrane</keyword>
<dbReference type="PATRIC" id="fig|582680.7.peg.3819"/>
<keyword evidence="2 6" id="KW-0808">Transferase</keyword>
<protein>
    <submittedName>
        <fullName evidence="6">Ubiquinone biosynthesis O-methyltransferase</fullName>
        <ecNumber evidence="6">2.1.1.222</ecNumber>
    </submittedName>
</protein>
<organism evidence="6 7">
    <name type="scientific">Microbacterium azadirachtae</name>
    <dbReference type="NCBI Taxonomy" id="582680"/>
    <lineage>
        <taxon>Bacteria</taxon>
        <taxon>Bacillati</taxon>
        <taxon>Actinomycetota</taxon>
        <taxon>Actinomycetes</taxon>
        <taxon>Micrococcales</taxon>
        <taxon>Microbacteriaceae</taxon>
        <taxon>Microbacterium</taxon>
    </lineage>
</organism>
<evidence type="ECO:0000256" key="2">
    <source>
        <dbReference type="ARBA" id="ARBA00022679"/>
    </source>
</evidence>
<dbReference type="Gene3D" id="3.40.50.150">
    <property type="entry name" value="Vaccinia Virus protein VP39"/>
    <property type="match status" value="1"/>
</dbReference>
<evidence type="ECO:0000313" key="6">
    <source>
        <dbReference type="EMBL" id="KJL17515.1"/>
    </source>
</evidence>
<sequence>MGADLSARAVGVSELMDDPAADARMLERTYRRFGAVNAVVSRPGALYRADVRPRARRRRDTGSGRLRILDVGAGGGDLCRALAVRLRRDGFPAEITALDVDPRAVSWAQAHDRGAGIGYRCAPVAELVRDGEVFDVVLSNHVLHHLDEDGLAGMLEDTRRLAAPHGLVAHHDISRSRGGYVAFAAGTWLLAGTVLAGSFIREDGLTSIRRSYTPDELAAVAPAGWEVRRGFPSRLELRWEQDDAVA</sequence>
<keyword evidence="7" id="KW-1185">Reference proteome</keyword>
<gene>
    <name evidence="6" type="primary">ubiG_2</name>
    <name evidence="6" type="ORF">RL72_03764</name>
</gene>
<proteinExistence type="predicted"/>
<feature type="domain" description="Methyltransferase type 11" evidence="5">
    <location>
        <begin position="69"/>
        <end position="168"/>
    </location>
</feature>
<evidence type="ECO:0000256" key="1">
    <source>
        <dbReference type="ARBA" id="ARBA00022603"/>
    </source>
</evidence>
<dbReference type="GO" id="GO:0008757">
    <property type="term" value="F:S-adenosylmethionine-dependent methyltransferase activity"/>
    <property type="evidence" value="ECO:0007669"/>
    <property type="project" value="InterPro"/>
</dbReference>
<evidence type="ECO:0000313" key="7">
    <source>
        <dbReference type="Proteomes" id="UP000033448"/>
    </source>
</evidence>
<feature type="transmembrane region" description="Helical" evidence="4">
    <location>
        <begin position="180"/>
        <end position="200"/>
    </location>
</feature>